<dbReference type="OrthoDB" id="1099888at2"/>
<name>A0A090Q298_9FLAO</name>
<dbReference type="AlphaFoldDB" id="A0A090Q298"/>
<organism evidence="1 2">
    <name type="scientific">Nonlabens tegetincola</name>
    <dbReference type="NCBI Taxonomy" id="323273"/>
    <lineage>
        <taxon>Bacteria</taxon>
        <taxon>Pseudomonadati</taxon>
        <taxon>Bacteroidota</taxon>
        <taxon>Flavobacteriia</taxon>
        <taxon>Flavobacteriales</taxon>
        <taxon>Flavobacteriaceae</taxon>
        <taxon>Nonlabens</taxon>
    </lineage>
</organism>
<reference evidence="1" key="1">
    <citation type="journal article" date="2014" name="Genome Announc.">
        <title>Draft Genome Sequences of Marine Flavobacterium Nonlabens Strains NR17, NR24, NR27, NR32, NR33, and Ara13.</title>
        <authorList>
            <person name="Nakanishi M."/>
            <person name="Meirelles P."/>
            <person name="Suzuki R."/>
            <person name="Takatani N."/>
            <person name="Mino S."/>
            <person name="Suda W."/>
            <person name="Oshima K."/>
            <person name="Hattori M."/>
            <person name="Ohkuma M."/>
            <person name="Hosokawa M."/>
            <person name="Miyashita K."/>
            <person name="Thompson F.L."/>
            <person name="Niwa A."/>
            <person name="Sawabe T."/>
            <person name="Sawabe T."/>
        </authorList>
    </citation>
    <scope>NUCLEOTIDE SEQUENCE [LARGE SCALE GENOMIC DNA]</scope>
    <source>
        <strain evidence="1">JCM 19294</strain>
    </source>
</reference>
<accession>A0A2S7T2T2</accession>
<dbReference type="Proteomes" id="UP000029221">
    <property type="component" value="Unassembled WGS sequence"/>
</dbReference>
<accession>A0A090Q298</accession>
<dbReference type="RefSeq" id="WP_042277548.1">
    <property type="nucleotide sequence ID" value="NZ_BBML01000002.1"/>
</dbReference>
<evidence type="ECO:0000313" key="1">
    <source>
        <dbReference type="EMBL" id="GAK96312.1"/>
    </source>
</evidence>
<dbReference type="eggNOG" id="ENOG5030RRC">
    <property type="taxonomic scope" value="Bacteria"/>
</dbReference>
<dbReference type="STRING" id="319236.BST91_08610"/>
<dbReference type="NCBIfam" id="NF040945">
    <property type="entry name" value="CCC_membrane"/>
    <property type="match status" value="1"/>
</dbReference>
<gene>
    <name evidence="1" type="ORF">JCM19294_1825</name>
</gene>
<sequence>MQKLNTTAVYLLSVAGFLCCCFYGIGTIAAIIALVIANKELKKYNQNPEAYTNGKAMKSAKTVAIISLILSIIGLVVLVLFYMNQCEFYEWYIDFALNQPNVTEEQLAPLYDAMEQAGCR</sequence>
<dbReference type="EMBL" id="BBML01000002">
    <property type="protein sequence ID" value="GAK96312.1"/>
    <property type="molecule type" value="Genomic_DNA"/>
</dbReference>
<keyword evidence="2" id="KW-1185">Reference proteome</keyword>
<protein>
    <submittedName>
        <fullName evidence="1">Uncharacterized protein</fullName>
    </submittedName>
</protein>
<evidence type="ECO:0000313" key="2">
    <source>
        <dbReference type="Proteomes" id="UP000029221"/>
    </source>
</evidence>
<comment type="caution">
    <text evidence="1">The sequence shown here is derived from an EMBL/GenBank/DDBJ whole genome shotgun (WGS) entry which is preliminary data.</text>
</comment>
<proteinExistence type="predicted"/>